<feature type="compositionally biased region" description="Polar residues" evidence="1">
    <location>
        <begin position="599"/>
        <end position="613"/>
    </location>
</feature>
<dbReference type="InterPro" id="IPR036322">
    <property type="entry name" value="WD40_repeat_dom_sf"/>
</dbReference>
<reference evidence="3" key="2">
    <citation type="journal article" date="2010" name="Nature">
        <title>Comparative genomics reveals mobile pathogenicity chromosomes in Fusarium.</title>
        <authorList>
            <person name="Ma L.J."/>
            <person name="van der Does H.C."/>
            <person name="Borkovich K.A."/>
            <person name="Coleman J.J."/>
            <person name="Daboussi M.J."/>
            <person name="Di Pietro A."/>
            <person name="Dufresne M."/>
            <person name="Freitag M."/>
            <person name="Grabherr M."/>
            <person name="Henrissat B."/>
            <person name="Houterman P.M."/>
            <person name="Kang S."/>
            <person name="Shim W.B."/>
            <person name="Woloshuk C."/>
            <person name="Xie X."/>
            <person name="Xu J.R."/>
            <person name="Antoniw J."/>
            <person name="Baker S.E."/>
            <person name="Bluhm B.H."/>
            <person name="Breakspear A."/>
            <person name="Brown D.W."/>
            <person name="Butchko R.A."/>
            <person name="Chapman S."/>
            <person name="Coulson R."/>
            <person name="Coutinho P.M."/>
            <person name="Danchin E.G."/>
            <person name="Diener A."/>
            <person name="Gale L.R."/>
            <person name="Gardiner D.M."/>
            <person name="Goff S."/>
            <person name="Hammond-Kosack K.E."/>
            <person name="Hilburn K."/>
            <person name="Hua-Van A."/>
            <person name="Jonkers W."/>
            <person name="Kazan K."/>
            <person name="Kodira C.D."/>
            <person name="Koehrsen M."/>
            <person name="Kumar L."/>
            <person name="Lee Y.H."/>
            <person name="Li L."/>
            <person name="Manners J.M."/>
            <person name="Miranda-Saavedra D."/>
            <person name="Mukherjee M."/>
            <person name="Park G."/>
            <person name="Park J."/>
            <person name="Park S.Y."/>
            <person name="Proctor R.H."/>
            <person name="Regev A."/>
            <person name="Ruiz-Roldan M.C."/>
            <person name="Sain D."/>
            <person name="Sakthikumar S."/>
            <person name="Sykes S."/>
            <person name="Schwartz D.C."/>
            <person name="Turgeon B.G."/>
            <person name="Wapinski I."/>
            <person name="Yoder O."/>
            <person name="Young S."/>
            <person name="Zeng Q."/>
            <person name="Zhou S."/>
            <person name="Galagan J."/>
            <person name="Cuomo C.A."/>
            <person name="Kistler H.C."/>
            <person name="Rep M."/>
        </authorList>
    </citation>
    <scope>GENOME REANNOTATION</scope>
    <source>
        <strain evidence="3">ATCC MYA-4620 / CBS 123657 / FGSC 9075 / NRRL 31084 / PH-1</strain>
    </source>
</reference>
<dbReference type="SUPFAM" id="SSF50978">
    <property type="entry name" value="WD40 repeat-like"/>
    <property type="match status" value="1"/>
</dbReference>
<dbReference type="PANTHER" id="PTHR13268">
    <property type="entry name" value="BREAST CARCINOMA AMPLIFIED SEQUENCE 3"/>
    <property type="match status" value="1"/>
</dbReference>
<dbReference type="STRING" id="229533.A0A1C3YLG0"/>
<feature type="compositionally biased region" description="Basic and acidic residues" evidence="1">
    <location>
        <begin position="486"/>
        <end position="495"/>
    </location>
</feature>
<feature type="region of interest" description="Disordered" evidence="1">
    <location>
        <begin position="144"/>
        <end position="194"/>
    </location>
</feature>
<dbReference type="Proteomes" id="UP000070720">
    <property type="component" value="Chromosome 4"/>
</dbReference>
<dbReference type="eggNOG" id="ENOG502QVCT">
    <property type="taxonomic scope" value="Eukaryota"/>
</dbReference>
<evidence type="ECO:0000313" key="2">
    <source>
        <dbReference type="EMBL" id="SCB65212.1"/>
    </source>
</evidence>
<dbReference type="GO" id="GO:0005737">
    <property type="term" value="C:cytoplasm"/>
    <property type="evidence" value="ECO:0007669"/>
    <property type="project" value="TreeGrafter"/>
</dbReference>
<dbReference type="GO" id="GO:0042594">
    <property type="term" value="P:response to starvation"/>
    <property type="evidence" value="ECO:0007669"/>
    <property type="project" value="TreeGrafter"/>
</dbReference>
<evidence type="ECO:0000313" key="3">
    <source>
        <dbReference type="Proteomes" id="UP000070720"/>
    </source>
</evidence>
<sequence length="1150" mass="123380">MRNARCLLPQQPERLTMTLSSASKKDRKHARESGGIAAAVTKQTAGKFAHVHSAANNTSINPNNKDNVNSTNNNGAESKSSSTSVASTPPVDTPEIKPSAVPDNDNPAASPMLAAMSTTPASVSTAPSMNNDWIRSGIAGSPGNLISIMGDSPPTQPSSYEDSGRLHRGWAVQRPYMSPSPSSISPPSHGRRPLSFQMDAQYQSPETPPLSGHYRRSSVASPFNGARIGNLPPLPHQPQAHFYGAPDLDLNLANNSGMKAGERGYFFGFDKLPECPDFPPSPSNVVIAGYEGGLDVYTVGKRGLEPAASLKGLRGGVHYAKILPWTLDNDKKSLFPLVAVVLHGPVLPTGASDPAQDDGPSPRPDGAASPRSVYTHQEGFQGRQSIDAYQTSVEVYSLRTNQLVDVLLQAPKIQINPEISVTNPIFRPPPPSGTFTVRADSGTLAVCSGVTGECWVYLQLLEDQNGHTFACVGKIWTSLQQSARGEVPEETDKTRTSTASPRSSPQTPILAISGRWIAYCPATPSSQVSLRAHVPLPILGKAPGLATVTPPQLPSSSASVDLPISDSVVNKIMRETTQELIQGAKWVGQQGWQAWNSYWNKSSPQSQTQQARSPPQGWAGTRSPHGDSSQFPPTHGSTGQTIAKDPGLVSIIDTESLLASSSIHPITTFAPPLGCSFLSFSPSSLALFTASSKGDVQTVWDLLRIQHTRSSPLQVTVSPNTSTGPQVRQIAQFSRMTVARIVDVAWTQAQGERLAMVTERGTVHLLDMPSSAFMWPAPRRRQAVQESGTATPEQPSTAVSLATGAFGAAYQAAKPFVSRPRRSSGNVSNIPGNSLKDSAAMGGRVIAASISSSLGKTGTAINQLRHTGENRVSLPLSSSLPSTSCVTWVKSRRHQGLFVVGNGLVRAFSCRTRRSSVQAGRKVTRASRYHDYNVPNLPSDLVAPAVRQMVDLGAQDEILDLSDRDMDAGNTLTLNARPRVASADHHMESSIPQAEIESSAPYQPFHTDRRVTLCEYRRGTIDQLEVVSAILADANLEENALSKKKKKKGQPTETYASREVSSTTAWAFGQDIPVVRLDLGLPTVTEEEYDGPEDHIALPPSAMERVMQYGDEAQIVVTTRRRRGAQGGSQGEDGFFEDDCEVLDFADQRV</sequence>
<proteinExistence type="predicted"/>
<dbReference type="InterPro" id="IPR045142">
    <property type="entry name" value="BCAS3-like"/>
</dbReference>
<name>A0A1C3YLG0_GIBZE</name>
<feature type="region of interest" description="Disordered" evidence="1">
    <location>
        <begin position="349"/>
        <end position="377"/>
    </location>
</feature>
<dbReference type="InParanoid" id="A0A1C3YLG0"/>
<feature type="region of interest" description="Disordered" evidence="1">
    <location>
        <begin position="482"/>
        <end position="507"/>
    </location>
</feature>
<feature type="compositionally biased region" description="Low complexity" evidence="1">
    <location>
        <begin position="496"/>
        <end position="507"/>
    </location>
</feature>
<accession>A0A1C3YLG0</accession>
<feature type="region of interest" description="Disordered" evidence="1">
    <location>
        <begin position="54"/>
        <end position="112"/>
    </location>
</feature>
<protein>
    <submittedName>
        <fullName evidence="2">Chromosome 4, complete genome</fullName>
    </submittedName>
</protein>
<dbReference type="GO" id="GO:0006914">
    <property type="term" value="P:autophagy"/>
    <property type="evidence" value="ECO:0007669"/>
    <property type="project" value="InterPro"/>
</dbReference>
<evidence type="ECO:0000256" key="1">
    <source>
        <dbReference type="SAM" id="MobiDB-lite"/>
    </source>
</evidence>
<reference evidence="3" key="1">
    <citation type="journal article" date="2007" name="Science">
        <title>The Fusarium graminearum genome reveals a link between localized polymorphism and pathogen specialization.</title>
        <authorList>
            <person name="Cuomo C.A."/>
            <person name="Gueldener U."/>
            <person name="Xu J.-R."/>
            <person name="Trail F."/>
            <person name="Turgeon B.G."/>
            <person name="Di Pietro A."/>
            <person name="Walton J.D."/>
            <person name="Ma L.-J."/>
            <person name="Baker S.E."/>
            <person name="Rep M."/>
            <person name="Adam G."/>
            <person name="Antoniw J."/>
            <person name="Baldwin T."/>
            <person name="Calvo S.E."/>
            <person name="Chang Y.-L."/>
            <person name="DeCaprio D."/>
            <person name="Gale L.R."/>
            <person name="Gnerre S."/>
            <person name="Goswami R.S."/>
            <person name="Hammond-Kosack K."/>
            <person name="Harris L.J."/>
            <person name="Hilburn K."/>
            <person name="Kennell J.C."/>
            <person name="Kroken S."/>
            <person name="Magnuson J.K."/>
            <person name="Mannhaupt G."/>
            <person name="Mauceli E.W."/>
            <person name="Mewes H.-W."/>
            <person name="Mitterbauer R."/>
            <person name="Muehlbauer G."/>
            <person name="Muensterkoetter M."/>
            <person name="Nelson D."/>
            <person name="O'Donnell K."/>
            <person name="Ouellet T."/>
            <person name="Qi W."/>
            <person name="Quesneville H."/>
            <person name="Roncero M.I.G."/>
            <person name="Seong K.-Y."/>
            <person name="Tetko I.V."/>
            <person name="Urban M."/>
            <person name="Waalwijk C."/>
            <person name="Ward T.J."/>
            <person name="Yao J."/>
            <person name="Birren B.W."/>
            <person name="Kistler H.C."/>
        </authorList>
    </citation>
    <scope>NUCLEOTIDE SEQUENCE [LARGE SCALE GENOMIC DNA]</scope>
    <source>
        <strain evidence="3">ATCC MYA-4620 / CBS 123657 / FGSC 9075 / NRRL 31084 / PH-1</strain>
    </source>
</reference>
<feature type="compositionally biased region" description="Polar residues" evidence="1">
    <location>
        <begin position="626"/>
        <end position="641"/>
    </location>
</feature>
<feature type="region of interest" description="Disordered" evidence="1">
    <location>
        <begin position="599"/>
        <end position="644"/>
    </location>
</feature>
<dbReference type="PANTHER" id="PTHR13268:SF0">
    <property type="entry name" value="BCAS3 MICROTUBULE ASSOCIATED CELL MIGRATION FACTOR"/>
    <property type="match status" value="1"/>
</dbReference>
<dbReference type="VEuPathDB" id="FungiDB:FGRAMPH1_01G24243"/>
<feature type="region of interest" description="Disordered" evidence="1">
    <location>
        <begin position="1"/>
        <end position="41"/>
    </location>
</feature>
<organism evidence="2 3">
    <name type="scientific">Gibberella zeae (strain ATCC MYA-4620 / CBS 123657 / FGSC 9075 / NRRL 31084 / PH-1)</name>
    <name type="common">Wheat head blight fungus</name>
    <name type="synonym">Fusarium graminearum</name>
    <dbReference type="NCBI Taxonomy" id="229533"/>
    <lineage>
        <taxon>Eukaryota</taxon>
        <taxon>Fungi</taxon>
        <taxon>Dikarya</taxon>
        <taxon>Ascomycota</taxon>
        <taxon>Pezizomycotina</taxon>
        <taxon>Sordariomycetes</taxon>
        <taxon>Hypocreomycetidae</taxon>
        <taxon>Hypocreales</taxon>
        <taxon>Nectriaceae</taxon>
        <taxon>Fusarium</taxon>
    </lineage>
</organism>
<feature type="compositionally biased region" description="Low complexity" evidence="1">
    <location>
        <begin position="179"/>
        <end position="188"/>
    </location>
</feature>
<dbReference type="AlphaFoldDB" id="A0A1C3YLG0"/>
<dbReference type="EMBL" id="HG970335">
    <property type="protein sequence ID" value="SCB65212.1"/>
    <property type="molecule type" value="Genomic_DNA"/>
</dbReference>
<feature type="compositionally biased region" description="Low complexity" evidence="1">
    <location>
        <begin position="61"/>
        <end position="90"/>
    </location>
</feature>
<gene>
    <name evidence="2" type="ORF">FGRAMPH1_01T24243</name>
</gene>
<reference evidence="2 3" key="3">
    <citation type="journal article" date="2015" name="BMC Genomics">
        <title>The completed genome sequence of the pathogenic ascomycete fungus Fusarium graminearum.</title>
        <authorList>
            <person name="King R."/>
            <person name="Urban M."/>
            <person name="Hammond-Kosack M.C."/>
            <person name="Hassani-Pak K."/>
            <person name="Hammond-Kosack K.E."/>
        </authorList>
    </citation>
    <scope>NUCLEOTIDE SEQUENCE [LARGE SCALE GENOMIC DNA]</scope>
    <source>
        <strain evidence="3">ATCC MYA-4620 / CBS 123657 / FGSC 9075 / NRRL 31084 / PH-1</strain>
    </source>
</reference>
<keyword evidence="3" id="KW-1185">Reference proteome</keyword>